<dbReference type="PROSITE" id="PS50850">
    <property type="entry name" value="MFS"/>
    <property type="match status" value="1"/>
</dbReference>
<evidence type="ECO:0000313" key="12">
    <source>
        <dbReference type="Proteomes" id="UP000177622"/>
    </source>
</evidence>
<dbReference type="PANTHER" id="PTHR48020:SF22">
    <property type="entry name" value="MAJOR FACILITATOR SUPERFAMILY (MFS) PROFILE DOMAIN-CONTAINING PROTEIN-RELATED"/>
    <property type="match status" value="1"/>
</dbReference>
<keyword evidence="3 8" id="KW-0813">Transport</keyword>
<evidence type="ECO:0000259" key="10">
    <source>
        <dbReference type="PROSITE" id="PS50850"/>
    </source>
</evidence>
<dbReference type="AlphaFoldDB" id="A0A1F5LCX4"/>
<dbReference type="GO" id="GO:0016020">
    <property type="term" value="C:membrane"/>
    <property type="evidence" value="ECO:0007669"/>
    <property type="project" value="UniProtKB-SubCell"/>
</dbReference>
<evidence type="ECO:0000256" key="9">
    <source>
        <dbReference type="SAM" id="Phobius"/>
    </source>
</evidence>
<dbReference type="GO" id="GO:0005366">
    <property type="term" value="F:myo-inositol:proton symporter activity"/>
    <property type="evidence" value="ECO:0007669"/>
    <property type="project" value="TreeGrafter"/>
</dbReference>
<evidence type="ECO:0000256" key="3">
    <source>
        <dbReference type="ARBA" id="ARBA00022448"/>
    </source>
</evidence>
<dbReference type="GO" id="GO:1904679">
    <property type="term" value="P:myo-inositol import across plasma membrane"/>
    <property type="evidence" value="ECO:0007669"/>
    <property type="project" value="TreeGrafter"/>
</dbReference>
<evidence type="ECO:0000256" key="2">
    <source>
        <dbReference type="ARBA" id="ARBA00010992"/>
    </source>
</evidence>
<dbReference type="PANTHER" id="PTHR48020">
    <property type="entry name" value="PROTON MYO-INOSITOL COTRANSPORTER"/>
    <property type="match status" value="1"/>
</dbReference>
<feature type="transmembrane region" description="Helical" evidence="9">
    <location>
        <begin position="370"/>
        <end position="390"/>
    </location>
</feature>
<evidence type="ECO:0000256" key="4">
    <source>
        <dbReference type="ARBA" id="ARBA00022692"/>
    </source>
</evidence>
<dbReference type="InterPro" id="IPR020846">
    <property type="entry name" value="MFS_dom"/>
</dbReference>
<dbReference type="NCBIfam" id="TIGR00879">
    <property type="entry name" value="SP"/>
    <property type="match status" value="1"/>
</dbReference>
<feature type="transmembrane region" description="Helical" evidence="9">
    <location>
        <begin position="475"/>
        <end position="493"/>
    </location>
</feature>
<reference evidence="11 12" key="1">
    <citation type="journal article" date="2016" name="Sci. Rep.">
        <title>Penicillium arizonense, a new, genome sequenced fungal species, reveals a high chemical diversity in secreted metabolites.</title>
        <authorList>
            <person name="Grijseels S."/>
            <person name="Nielsen J.C."/>
            <person name="Randelovic M."/>
            <person name="Nielsen J."/>
            <person name="Nielsen K.F."/>
            <person name="Workman M."/>
            <person name="Frisvad J.C."/>
        </authorList>
    </citation>
    <scope>NUCLEOTIDE SEQUENCE [LARGE SCALE GENOMIC DNA]</scope>
    <source>
        <strain evidence="11 12">CBS 141311</strain>
    </source>
</reference>
<name>A0A1F5LCX4_PENAI</name>
<dbReference type="Pfam" id="PF00083">
    <property type="entry name" value="Sugar_tr"/>
    <property type="match status" value="1"/>
</dbReference>
<evidence type="ECO:0000256" key="5">
    <source>
        <dbReference type="ARBA" id="ARBA00022989"/>
    </source>
</evidence>
<feature type="transmembrane region" description="Helical" evidence="9">
    <location>
        <begin position="443"/>
        <end position="463"/>
    </location>
</feature>
<accession>A0A1F5LCX4</accession>
<dbReference type="OrthoDB" id="6339427at2759"/>
<feature type="transmembrane region" description="Helical" evidence="9">
    <location>
        <begin position="94"/>
        <end position="112"/>
    </location>
</feature>
<keyword evidence="4 9" id="KW-0812">Transmembrane</keyword>
<dbReference type="FunFam" id="1.20.1250.20:FF:000073">
    <property type="entry name" value="MFS myo-inositol transporter, putative"/>
    <property type="match status" value="1"/>
</dbReference>
<feature type="transmembrane region" description="Helical" evidence="9">
    <location>
        <begin position="297"/>
        <end position="317"/>
    </location>
</feature>
<dbReference type="EMBL" id="LXJU01000014">
    <property type="protein sequence ID" value="OGE51074.1"/>
    <property type="molecule type" value="Genomic_DNA"/>
</dbReference>
<dbReference type="PROSITE" id="PS00216">
    <property type="entry name" value="SUGAR_TRANSPORT_1"/>
    <property type="match status" value="1"/>
</dbReference>
<dbReference type="InterPro" id="IPR036259">
    <property type="entry name" value="MFS_trans_sf"/>
</dbReference>
<comment type="caution">
    <text evidence="11">The sequence shown here is derived from an EMBL/GenBank/DDBJ whole genome shotgun (WGS) entry which is preliminary data.</text>
</comment>
<feature type="transmembrane region" description="Helical" evidence="9">
    <location>
        <begin position="149"/>
        <end position="169"/>
    </location>
</feature>
<comment type="catalytic activity">
    <reaction evidence="7">
        <text>myo-inositol(out) + H(+)(out) = myo-inositol(in) + H(+)(in)</text>
        <dbReference type="Rhea" id="RHEA:60364"/>
        <dbReference type="ChEBI" id="CHEBI:15378"/>
        <dbReference type="ChEBI" id="CHEBI:17268"/>
    </reaction>
</comment>
<comment type="subcellular location">
    <subcellularLocation>
        <location evidence="1">Membrane</location>
        <topology evidence="1">Multi-pass membrane protein</topology>
    </subcellularLocation>
</comment>
<dbReference type="InterPro" id="IPR003663">
    <property type="entry name" value="Sugar/inositol_transpt"/>
</dbReference>
<protein>
    <recommendedName>
        <fullName evidence="10">Major facilitator superfamily (MFS) profile domain-containing protein</fullName>
    </recommendedName>
</protein>
<comment type="similarity">
    <text evidence="2 8">Belongs to the major facilitator superfamily. Sugar transporter (TC 2.A.1.1) family.</text>
</comment>
<feature type="transmembrane region" description="Helical" evidence="9">
    <location>
        <begin position="124"/>
        <end position="143"/>
    </location>
</feature>
<dbReference type="GeneID" id="34578137"/>
<gene>
    <name evidence="11" type="ORF">PENARI_c014G00760</name>
</gene>
<feature type="transmembrane region" description="Helical" evidence="9">
    <location>
        <begin position="209"/>
        <end position="230"/>
    </location>
</feature>
<dbReference type="PROSITE" id="PS00217">
    <property type="entry name" value="SUGAR_TRANSPORT_2"/>
    <property type="match status" value="1"/>
</dbReference>
<keyword evidence="6 9" id="KW-0472">Membrane</keyword>
<keyword evidence="5 9" id="KW-1133">Transmembrane helix</keyword>
<feature type="transmembrane region" description="Helical" evidence="9">
    <location>
        <begin position="49"/>
        <end position="79"/>
    </location>
</feature>
<evidence type="ECO:0000256" key="1">
    <source>
        <dbReference type="ARBA" id="ARBA00004141"/>
    </source>
</evidence>
<feature type="transmembrane region" description="Helical" evidence="9">
    <location>
        <begin position="181"/>
        <end position="203"/>
    </location>
</feature>
<dbReference type="Proteomes" id="UP000177622">
    <property type="component" value="Unassembled WGS sequence"/>
</dbReference>
<evidence type="ECO:0000256" key="7">
    <source>
        <dbReference type="ARBA" id="ARBA00049119"/>
    </source>
</evidence>
<proteinExistence type="inferred from homology"/>
<dbReference type="Gene3D" id="1.20.1250.20">
    <property type="entry name" value="MFS general substrate transporter like domains"/>
    <property type="match status" value="1"/>
</dbReference>
<dbReference type="SUPFAM" id="SSF103473">
    <property type="entry name" value="MFS general substrate transporter"/>
    <property type="match status" value="1"/>
</dbReference>
<feature type="transmembrane region" description="Helical" evidence="9">
    <location>
        <begin position="337"/>
        <end position="358"/>
    </location>
</feature>
<dbReference type="RefSeq" id="XP_022486519.1">
    <property type="nucleotide sequence ID" value="XM_022633403.1"/>
</dbReference>
<dbReference type="InterPro" id="IPR050814">
    <property type="entry name" value="Myo-inositol_Transporter"/>
</dbReference>
<evidence type="ECO:0000256" key="8">
    <source>
        <dbReference type="RuleBase" id="RU003346"/>
    </source>
</evidence>
<keyword evidence="12" id="KW-1185">Reference proteome</keyword>
<evidence type="ECO:0000256" key="6">
    <source>
        <dbReference type="ARBA" id="ARBA00023136"/>
    </source>
</evidence>
<dbReference type="InterPro" id="IPR005829">
    <property type="entry name" value="Sugar_transporter_CS"/>
</dbReference>
<dbReference type="PRINTS" id="PR00171">
    <property type="entry name" value="SUGRTRNSPORT"/>
</dbReference>
<evidence type="ECO:0000313" key="11">
    <source>
        <dbReference type="EMBL" id="OGE51074.1"/>
    </source>
</evidence>
<organism evidence="11 12">
    <name type="scientific">Penicillium arizonense</name>
    <dbReference type="NCBI Taxonomy" id="1835702"/>
    <lineage>
        <taxon>Eukaryota</taxon>
        <taxon>Fungi</taxon>
        <taxon>Dikarya</taxon>
        <taxon>Ascomycota</taxon>
        <taxon>Pezizomycotina</taxon>
        <taxon>Eurotiomycetes</taxon>
        <taxon>Eurotiomycetidae</taxon>
        <taxon>Eurotiales</taxon>
        <taxon>Aspergillaceae</taxon>
        <taxon>Penicillium</taxon>
    </lineage>
</organism>
<dbReference type="InterPro" id="IPR005828">
    <property type="entry name" value="MFS_sugar_transport-like"/>
</dbReference>
<feature type="transmembrane region" description="Helical" evidence="9">
    <location>
        <begin position="402"/>
        <end position="422"/>
    </location>
</feature>
<sequence>MSSSSLNDGRKSFEKDKDLVPDSTQIEVVKPSIHDAVELDEIEHTDTGWYIWLIALTASIGGMLFGYDTGIISAVLVYLEDSLGHLLSASEKELITSLCSAGAFVGSIIAGLTADRYGRKGPMYIGCALFTVGAVLQATAYSIPQMAVGRLIVGFGVGSAAMIVPAYIAEIAPTKHRGRMIGLNNVSITGGQVISYGLGAAFAGVPHGWRYMVGLGGVPSILLAVLLPLCPESPRQLIYHNKHEEARAVLHRIFRAATPEQVQDKIQLIEAGVRESRESTGNQSRFSIVKQLHTNPAYFRALVCACGLMTISQMSGFNVLMYYSGTLFALVGFSNPVAVGLVVSGTNLAMTLVNMLVVDSFGRRRLLVTTSWGMSASLVAVAVSFAYIPVNLETLEMTTKSVTTPAIIVLVFIIFFVIFYGVSIGNTAWMSADFFPMEVRAVGTMYMTCCCWGSNLIVSSTFLSMMKGITPSGAFGFYACLTFIGWVMIIFFYPEMSGLQLEEIREVFKHGFGVRYASRLRKQRAEDRHARLG</sequence>
<feature type="domain" description="Major facilitator superfamily (MFS) profile" evidence="10">
    <location>
        <begin position="54"/>
        <end position="497"/>
    </location>
</feature>